<dbReference type="InterPro" id="IPR022002">
    <property type="entry name" value="ChsH2_Znr"/>
</dbReference>
<dbReference type="PANTHER" id="PTHR34075">
    <property type="entry name" value="BLR3430 PROTEIN"/>
    <property type="match status" value="1"/>
</dbReference>
<dbReference type="Proteomes" id="UP001254165">
    <property type="component" value="Unassembled WGS sequence"/>
</dbReference>
<dbReference type="Pfam" id="PF12172">
    <property type="entry name" value="zf-ChsH2"/>
    <property type="match status" value="1"/>
</dbReference>
<proteinExistence type="predicted"/>
<dbReference type="InterPro" id="IPR052513">
    <property type="entry name" value="Thioester_dehydratase-like"/>
</dbReference>
<dbReference type="PANTHER" id="PTHR34075:SF5">
    <property type="entry name" value="BLR3430 PROTEIN"/>
    <property type="match status" value="1"/>
</dbReference>
<dbReference type="EMBL" id="JAUHMF010000002">
    <property type="protein sequence ID" value="MDT8898502.1"/>
    <property type="molecule type" value="Genomic_DNA"/>
</dbReference>
<comment type="caution">
    <text evidence="3">The sequence shown here is derived from an EMBL/GenBank/DDBJ whole genome shotgun (WGS) entry which is preliminary data.</text>
</comment>
<evidence type="ECO:0000313" key="4">
    <source>
        <dbReference type="Proteomes" id="UP001254165"/>
    </source>
</evidence>
<feature type="domain" description="ChsH2 C-terminal OB-fold" evidence="1">
    <location>
        <begin position="48"/>
        <end position="109"/>
    </location>
</feature>
<evidence type="ECO:0000313" key="3">
    <source>
        <dbReference type="EMBL" id="MDT8898502.1"/>
    </source>
</evidence>
<name>A0ABU3NR18_9CHLR</name>
<feature type="domain" description="ChsH2 rubredoxin-like zinc ribbon" evidence="2">
    <location>
        <begin position="12"/>
        <end position="42"/>
    </location>
</feature>
<dbReference type="RefSeq" id="WP_315625163.1">
    <property type="nucleotide sequence ID" value="NZ_JAUHMF010000002.1"/>
</dbReference>
<reference evidence="3 4" key="1">
    <citation type="submission" date="2023-07" db="EMBL/GenBank/DDBJ databases">
        <title>Novel species of Thermanaerothrix with wide hydrolytic capabilities.</title>
        <authorList>
            <person name="Zayulina K.S."/>
            <person name="Podosokorskaya O.A."/>
            <person name="Elcheninov A.G."/>
        </authorList>
    </citation>
    <scope>NUCLEOTIDE SEQUENCE [LARGE SCALE GENOMIC DNA]</scope>
    <source>
        <strain evidence="3 4">4228-RoL</strain>
    </source>
</reference>
<dbReference type="SUPFAM" id="SSF50249">
    <property type="entry name" value="Nucleic acid-binding proteins"/>
    <property type="match status" value="1"/>
</dbReference>
<protein>
    <submittedName>
        <fullName evidence="3">Zn-ribbon domain-containing OB-fold protein</fullName>
    </submittedName>
</protein>
<dbReference type="InterPro" id="IPR012340">
    <property type="entry name" value="NA-bd_OB-fold"/>
</dbReference>
<accession>A0ABU3NR18</accession>
<evidence type="ECO:0000259" key="2">
    <source>
        <dbReference type="Pfam" id="PF12172"/>
    </source>
</evidence>
<organism evidence="3 4">
    <name type="scientific">Thermanaerothrix solaris</name>
    <dbReference type="NCBI Taxonomy" id="3058434"/>
    <lineage>
        <taxon>Bacteria</taxon>
        <taxon>Bacillati</taxon>
        <taxon>Chloroflexota</taxon>
        <taxon>Anaerolineae</taxon>
        <taxon>Anaerolineales</taxon>
        <taxon>Anaerolineaceae</taxon>
        <taxon>Thermanaerothrix</taxon>
    </lineage>
</organism>
<dbReference type="Pfam" id="PF01796">
    <property type="entry name" value="OB_ChsH2_C"/>
    <property type="match status" value="1"/>
</dbReference>
<keyword evidence="4" id="KW-1185">Reference proteome</keyword>
<dbReference type="Gene3D" id="6.10.30.10">
    <property type="match status" value="1"/>
</dbReference>
<evidence type="ECO:0000259" key="1">
    <source>
        <dbReference type="Pfam" id="PF01796"/>
    </source>
</evidence>
<dbReference type="InterPro" id="IPR002878">
    <property type="entry name" value="ChsH2_C"/>
</dbReference>
<gene>
    <name evidence="3" type="ORF">QYE77_09495</name>
</gene>
<sequence>MEIPRHWRLKQQRYALVGEVCPHCNEKIFPPRDVCPYCGNEAKTQFTFSGRGTVYSFTTLTEAPAGFEHAAPYTVALVKLEEGPVVTAQLTDLGDRPVEIGMPVEMVTRKIRAEDEARGVIIYGYKFRPVLSEAH</sequence>